<keyword evidence="4" id="KW-1185">Reference proteome</keyword>
<dbReference type="GO" id="GO:0003964">
    <property type="term" value="F:RNA-directed DNA polymerase activity"/>
    <property type="evidence" value="ECO:0007669"/>
    <property type="project" value="UniProtKB-KW"/>
</dbReference>
<dbReference type="InterPro" id="IPR051083">
    <property type="entry name" value="GrpII_Intron_Splice-Mob/Def"/>
</dbReference>
<dbReference type="NCBIfam" id="TIGR04416">
    <property type="entry name" value="group_II_RT_mat"/>
    <property type="match status" value="1"/>
</dbReference>
<dbReference type="InterPro" id="IPR002711">
    <property type="entry name" value="HNH"/>
</dbReference>
<dbReference type="Pfam" id="PF13655">
    <property type="entry name" value="RVT_N"/>
    <property type="match status" value="1"/>
</dbReference>
<organism evidence="3 4">
    <name type="scientific">Luteimonas lutimaris</name>
    <dbReference type="NCBI Taxonomy" id="698645"/>
    <lineage>
        <taxon>Bacteria</taxon>
        <taxon>Pseudomonadati</taxon>
        <taxon>Pseudomonadota</taxon>
        <taxon>Gammaproteobacteria</taxon>
        <taxon>Lysobacterales</taxon>
        <taxon>Lysobacteraceae</taxon>
        <taxon>Luteimonas</taxon>
    </lineage>
</organism>
<reference evidence="4" key="1">
    <citation type="journal article" date="2019" name="Int. J. Syst. Evol. Microbiol.">
        <title>The Global Catalogue of Microorganisms (GCM) 10K type strain sequencing project: providing services to taxonomists for standard genome sequencing and annotation.</title>
        <authorList>
            <consortium name="The Broad Institute Genomics Platform"/>
            <consortium name="The Broad Institute Genome Sequencing Center for Infectious Disease"/>
            <person name="Wu L."/>
            <person name="Ma J."/>
        </authorList>
    </citation>
    <scope>NUCLEOTIDE SEQUENCE [LARGE SCALE GENOMIC DNA]</scope>
    <source>
        <strain evidence="4">JCM 16916</strain>
    </source>
</reference>
<dbReference type="SMART" id="SM00507">
    <property type="entry name" value="HNHc"/>
    <property type="match status" value="1"/>
</dbReference>
<keyword evidence="3" id="KW-0695">RNA-directed DNA polymerase</keyword>
<dbReference type="Gene3D" id="1.10.30.50">
    <property type="match status" value="1"/>
</dbReference>
<evidence type="ECO:0000313" key="3">
    <source>
        <dbReference type="EMBL" id="GAA3921570.1"/>
    </source>
</evidence>
<dbReference type="CDD" id="cd00085">
    <property type="entry name" value="HNHc"/>
    <property type="match status" value="1"/>
</dbReference>
<dbReference type="PANTHER" id="PTHR34047:SF8">
    <property type="entry name" value="PROTEIN YKFC"/>
    <property type="match status" value="1"/>
</dbReference>
<dbReference type="PROSITE" id="PS50878">
    <property type="entry name" value="RT_POL"/>
    <property type="match status" value="1"/>
</dbReference>
<comment type="caution">
    <text evidence="3">The sequence shown here is derived from an EMBL/GenBank/DDBJ whole genome shotgun (WGS) entry which is preliminary data.</text>
</comment>
<dbReference type="Pfam" id="PF01844">
    <property type="entry name" value="HNH"/>
    <property type="match status" value="1"/>
</dbReference>
<evidence type="ECO:0000256" key="1">
    <source>
        <dbReference type="ARBA" id="ARBA00034120"/>
    </source>
</evidence>
<dbReference type="Proteomes" id="UP001501727">
    <property type="component" value="Unassembled WGS sequence"/>
</dbReference>
<keyword evidence="3" id="KW-0548">Nucleotidyltransferase</keyword>
<dbReference type="InterPro" id="IPR030931">
    <property type="entry name" value="Group_II_RT_mat"/>
</dbReference>
<protein>
    <submittedName>
        <fullName evidence="3">Group II intron reverse transcriptase/maturase</fullName>
    </submittedName>
</protein>
<dbReference type="Pfam" id="PF08388">
    <property type="entry name" value="GIIM"/>
    <property type="match status" value="1"/>
</dbReference>
<dbReference type="PANTHER" id="PTHR34047">
    <property type="entry name" value="NUCLEAR INTRON MATURASE 1, MITOCHONDRIAL-RELATED"/>
    <property type="match status" value="1"/>
</dbReference>
<dbReference type="InterPro" id="IPR025960">
    <property type="entry name" value="RVT_N"/>
</dbReference>
<dbReference type="InterPro" id="IPR013597">
    <property type="entry name" value="Mat_intron_G2"/>
</dbReference>
<dbReference type="CDD" id="cd01651">
    <property type="entry name" value="RT_G2_intron"/>
    <property type="match status" value="1"/>
</dbReference>
<dbReference type="InterPro" id="IPR043502">
    <property type="entry name" value="DNA/RNA_pol_sf"/>
</dbReference>
<evidence type="ECO:0000259" key="2">
    <source>
        <dbReference type="PROSITE" id="PS50878"/>
    </source>
</evidence>
<dbReference type="InterPro" id="IPR000477">
    <property type="entry name" value="RT_dom"/>
</dbReference>
<name>A0ABP7MHC6_9GAMM</name>
<accession>A0ABP7MHC6</accession>
<dbReference type="InterPro" id="IPR003615">
    <property type="entry name" value="HNH_nuc"/>
</dbReference>
<comment type="similarity">
    <text evidence="1">Belongs to the bacterial reverse transcriptase family.</text>
</comment>
<dbReference type="RefSeq" id="WP_344759265.1">
    <property type="nucleotide sequence ID" value="NZ_BAAAZU010000006.1"/>
</dbReference>
<proteinExistence type="inferred from homology"/>
<sequence length="567" mass="64842">MKVSKLKGQGSVRSGAVQSWHAIDWQRVERNVRGMQTRITKATQDGDWRRVKALQRMLSRSFCGKALSVRRVTENQGARTAGVDRELWNTPEAKLKGITQLERRGYKPRPLRRVYIPKSNGKQRPLGIPTMRDRAMQALYLLGLEPVAEVQGDWNSYGFRRNRSTHDAMSQLFICFARKGAAPYVLEADIAGCFDAINHEWLVRNVPMDRSVLRKWLRAGVVEEGQLKATTAGTPQGGIISPTLANVALNGLESELARHLDAKLGKTKAKRQKVNTVRYADDFVITGDSIGFLKNEVRPWVEEFLAVRGLQLSMEKTRIVSIDQGFDFLGWNFRRYKAKFLIKPSKKNVKTFYGKVKEVISANKTAKQEELISLLNPMLRGWANYHSPVVAKATFNRLDSLIFRAIWSWSKRRHRNKSAGWVRKRYFHSEGNRNWVFSTTVAKGNGKQAKVTLIRLADTPIRRHKKVRGSFNPFDPADELYGEKLHQERMLHDMRHRKQWTSLYRSQHGLCAHCGGRITRETGWHDHHIHRKVDGGSDRLGNRVLLHPVCHVKVHSLGIIVVKPGCM</sequence>
<dbReference type="SUPFAM" id="SSF56672">
    <property type="entry name" value="DNA/RNA polymerases"/>
    <property type="match status" value="1"/>
</dbReference>
<evidence type="ECO:0000313" key="4">
    <source>
        <dbReference type="Proteomes" id="UP001501727"/>
    </source>
</evidence>
<gene>
    <name evidence="3" type="primary">ltrA</name>
    <name evidence="3" type="ORF">GCM10022229_14110</name>
</gene>
<dbReference type="Pfam" id="PF00078">
    <property type="entry name" value="RVT_1"/>
    <property type="match status" value="1"/>
</dbReference>
<keyword evidence="3" id="KW-0808">Transferase</keyword>
<dbReference type="EMBL" id="BAAAZU010000006">
    <property type="protein sequence ID" value="GAA3921570.1"/>
    <property type="molecule type" value="Genomic_DNA"/>
</dbReference>
<feature type="domain" description="Reverse transcriptase" evidence="2">
    <location>
        <begin position="97"/>
        <end position="333"/>
    </location>
</feature>